<reference evidence="1" key="1">
    <citation type="submission" date="2017-07" db="EMBL/GenBank/DDBJ databases">
        <title>Taro Niue Genome Assembly and Annotation.</title>
        <authorList>
            <person name="Atibalentja N."/>
            <person name="Keating K."/>
            <person name="Fields C.J."/>
        </authorList>
    </citation>
    <scope>NUCLEOTIDE SEQUENCE</scope>
    <source>
        <strain evidence="1">Niue_2</strain>
        <tissue evidence="1">Leaf</tissue>
    </source>
</reference>
<evidence type="ECO:0000313" key="2">
    <source>
        <dbReference type="Proteomes" id="UP000652761"/>
    </source>
</evidence>
<name>A0A843XP40_COLES</name>
<comment type="caution">
    <text evidence="1">The sequence shown here is derived from an EMBL/GenBank/DDBJ whole genome shotgun (WGS) entry which is preliminary data.</text>
</comment>
<organism evidence="1 2">
    <name type="scientific">Colocasia esculenta</name>
    <name type="common">Wild taro</name>
    <name type="synonym">Arum esculentum</name>
    <dbReference type="NCBI Taxonomy" id="4460"/>
    <lineage>
        <taxon>Eukaryota</taxon>
        <taxon>Viridiplantae</taxon>
        <taxon>Streptophyta</taxon>
        <taxon>Embryophyta</taxon>
        <taxon>Tracheophyta</taxon>
        <taxon>Spermatophyta</taxon>
        <taxon>Magnoliopsida</taxon>
        <taxon>Liliopsida</taxon>
        <taxon>Araceae</taxon>
        <taxon>Aroideae</taxon>
        <taxon>Colocasieae</taxon>
        <taxon>Colocasia</taxon>
    </lineage>
</organism>
<sequence length="149" mass="16221">MFVCRVAPLVERCDTCLWLLPALCWLVVNSGEVLPEFLSVGSGGGEVFPRTVLCSFLVVAVLPSGLRFPGCAGGTSCVPSQEVGFVFRTLWALPDGSLVSAMGVWLVVLLWKCQSRLVVSPCMWKRLVVRVSFPCFLLVARGDDAPLWC</sequence>
<gene>
    <name evidence="1" type="ORF">Taro_053941</name>
</gene>
<protein>
    <submittedName>
        <fullName evidence="1">Uncharacterized protein</fullName>
    </submittedName>
</protein>
<accession>A0A843XP40</accession>
<dbReference type="AlphaFoldDB" id="A0A843XP40"/>
<keyword evidence="2" id="KW-1185">Reference proteome</keyword>
<proteinExistence type="predicted"/>
<dbReference type="Proteomes" id="UP000652761">
    <property type="component" value="Unassembled WGS sequence"/>
</dbReference>
<evidence type="ECO:0000313" key="1">
    <source>
        <dbReference type="EMBL" id="MQM20911.1"/>
    </source>
</evidence>
<dbReference type="EMBL" id="NMUH01010360">
    <property type="protein sequence ID" value="MQM20911.1"/>
    <property type="molecule type" value="Genomic_DNA"/>
</dbReference>